<protein>
    <submittedName>
        <fullName evidence="5">TQXA domain-containing protein</fullName>
    </submittedName>
</protein>
<feature type="chain" id="PRO_5046662528" evidence="3">
    <location>
        <begin position="34"/>
        <end position="409"/>
    </location>
</feature>
<dbReference type="Proteomes" id="UP000598217">
    <property type="component" value="Unassembled WGS sequence"/>
</dbReference>
<organism evidence="5 6">
    <name type="scientific">Nocardiopsis terrae</name>
    <dbReference type="NCBI Taxonomy" id="372655"/>
    <lineage>
        <taxon>Bacteria</taxon>
        <taxon>Bacillati</taxon>
        <taxon>Actinomycetota</taxon>
        <taxon>Actinomycetes</taxon>
        <taxon>Streptosporangiales</taxon>
        <taxon>Nocardiopsidaceae</taxon>
        <taxon>Nocardiopsis</taxon>
    </lineage>
</organism>
<feature type="signal peptide" evidence="3">
    <location>
        <begin position="1"/>
        <end position="33"/>
    </location>
</feature>
<name>A0ABR9HLM7_9ACTN</name>
<reference evidence="5 6" key="1">
    <citation type="submission" date="2020-10" db="EMBL/GenBank/DDBJ databases">
        <title>Sequencing the genomes of 1000 actinobacteria strains.</title>
        <authorList>
            <person name="Klenk H.-P."/>
        </authorList>
    </citation>
    <scope>NUCLEOTIDE SEQUENCE [LARGE SCALE GENOMIC DNA]</scope>
    <source>
        <strain evidence="5 6">DSM 45157</strain>
    </source>
</reference>
<feature type="domain" description="Thioester" evidence="4">
    <location>
        <begin position="83"/>
        <end position="184"/>
    </location>
</feature>
<accession>A0ABR9HLM7</accession>
<keyword evidence="2" id="KW-0812">Transmembrane</keyword>
<keyword evidence="6" id="KW-1185">Reference proteome</keyword>
<keyword evidence="2" id="KW-1133">Transmembrane helix</keyword>
<evidence type="ECO:0000313" key="6">
    <source>
        <dbReference type="Proteomes" id="UP000598217"/>
    </source>
</evidence>
<feature type="compositionally biased region" description="Low complexity" evidence="1">
    <location>
        <begin position="299"/>
        <end position="320"/>
    </location>
</feature>
<evidence type="ECO:0000256" key="2">
    <source>
        <dbReference type="SAM" id="Phobius"/>
    </source>
</evidence>
<dbReference type="EMBL" id="JADBDY010000001">
    <property type="protein sequence ID" value="MBE1459922.1"/>
    <property type="molecule type" value="Genomic_DNA"/>
</dbReference>
<keyword evidence="2" id="KW-0472">Membrane</keyword>
<feature type="compositionally biased region" description="Acidic residues" evidence="1">
    <location>
        <begin position="328"/>
        <end position="352"/>
    </location>
</feature>
<evidence type="ECO:0000256" key="3">
    <source>
        <dbReference type="SAM" id="SignalP"/>
    </source>
</evidence>
<proteinExistence type="predicted"/>
<comment type="caution">
    <text evidence="5">The sequence shown here is derived from an EMBL/GenBank/DDBJ whole genome shotgun (WGS) entry which is preliminary data.</text>
</comment>
<feature type="compositionally biased region" description="Polar residues" evidence="1">
    <location>
        <begin position="269"/>
        <end position="280"/>
    </location>
</feature>
<dbReference type="InterPro" id="IPR013552">
    <property type="entry name" value="Thioester_dom"/>
</dbReference>
<feature type="region of interest" description="Disordered" evidence="1">
    <location>
        <begin position="243"/>
        <end position="372"/>
    </location>
</feature>
<dbReference type="NCBIfam" id="TIGR03934">
    <property type="entry name" value="TQXA_dom"/>
    <property type="match status" value="1"/>
</dbReference>
<gene>
    <name evidence="5" type="ORF">H4W79_004136</name>
</gene>
<evidence type="ECO:0000259" key="4">
    <source>
        <dbReference type="Pfam" id="PF08341"/>
    </source>
</evidence>
<sequence>MSTFSLPRTAGRAGFAASAAALLALGLAAPAVADEEVETYEGSVEGQYIGNAEEGPTVHMDGASAPTSLFKLQLKDQDTVLTTYCIDFRTDIRWKAWYKEDDWANYPGKGEFAQPGKVHWILQNSYPNVSAGDLGAAAGVEGLSDEDALAGTQAAIWHFSNDMGLGDGNSEGVEKVFAYLTENAVELDQHEEPEAALSITPNEATGEAGGTVGEFVIQTNASDVPVDLGDGLPEGVELVDVETGEPVDSVNNGDTVGFSVPADADEGQASFSLETTSTVETGRLFQGKDPDKPTQTLITAEGGSTTASASATASWTEGPGETPPPTDEPSEPEEPSEEPTEPEEPSEEPSEPGDDKPTPPKDDEPTLPVTGGALAGLVAAGVAALGAGGGAIYLSRKRKAAAGDSETDV</sequence>
<evidence type="ECO:0000313" key="5">
    <source>
        <dbReference type="EMBL" id="MBE1459922.1"/>
    </source>
</evidence>
<dbReference type="Pfam" id="PF08341">
    <property type="entry name" value="TED"/>
    <property type="match status" value="1"/>
</dbReference>
<dbReference type="RefSeq" id="WP_191274169.1">
    <property type="nucleotide sequence ID" value="NZ_BMXJ01000007.1"/>
</dbReference>
<dbReference type="InterPro" id="IPR023849">
    <property type="entry name" value="TQXA_dom"/>
</dbReference>
<dbReference type="Gene3D" id="1.10.150.480">
    <property type="match status" value="1"/>
</dbReference>
<keyword evidence="3" id="KW-0732">Signal</keyword>
<feature type="compositionally biased region" description="Basic and acidic residues" evidence="1">
    <location>
        <begin position="353"/>
        <end position="364"/>
    </location>
</feature>
<feature type="region of interest" description="Disordered" evidence="1">
    <location>
        <begin position="390"/>
        <end position="409"/>
    </location>
</feature>
<feature type="transmembrane region" description="Helical" evidence="2">
    <location>
        <begin position="373"/>
        <end position="394"/>
    </location>
</feature>
<evidence type="ECO:0000256" key="1">
    <source>
        <dbReference type="SAM" id="MobiDB-lite"/>
    </source>
</evidence>